<name>A0AB34FXK3_9HYPO</name>
<feature type="region of interest" description="Disordered" evidence="8">
    <location>
        <begin position="1"/>
        <end position="149"/>
    </location>
</feature>
<proteinExistence type="predicted"/>
<evidence type="ECO:0000256" key="7">
    <source>
        <dbReference type="PROSITE-ProRule" id="PRU00042"/>
    </source>
</evidence>
<feature type="compositionally biased region" description="Gly residues" evidence="8">
    <location>
        <begin position="118"/>
        <end position="130"/>
    </location>
</feature>
<feature type="compositionally biased region" description="Basic and acidic residues" evidence="8">
    <location>
        <begin position="11"/>
        <end position="27"/>
    </location>
</feature>
<evidence type="ECO:0000256" key="4">
    <source>
        <dbReference type="ARBA" id="ARBA00022771"/>
    </source>
</evidence>
<evidence type="ECO:0000313" key="10">
    <source>
        <dbReference type="EMBL" id="KAJ6443361.1"/>
    </source>
</evidence>
<dbReference type="PANTHER" id="PTHR40626">
    <property type="entry name" value="MIP31509P"/>
    <property type="match status" value="1"/>
</dbReference>
<dbReference type="PROSITE" id="PS50157">
    <property type="entry name" value="ZINC_FINGER_C2H2_2"/>
    <property type="match status" value="1"/>
</dbReference>
<sequence length="811" mass="88798">MASLRNIMNVDDDHVDSHSLKKSKESAPRSSHRPASSASASSYANPADLSIANSSSSSGIAARGHNLNHPPSHGLPSLDLDTASSPSSYGLAHSAASYTQDRRQSNTSTDSMDSPYGQGHGHGHPGGSYSGGPMRPFGHGGEPSVKLTPITGRVSRAKKGLAVHTCETCRPPKTFTRAEHLRRHQLSHQPPELSCQVPGCDKVFHRKDLLDRHQQKQQQDGESHSSTEFNGPIIRVQKPQPWPIWSISSRVHASHVPSVQQPAARRNDCPEHIFTRGSHGTRTLGTDGSFGFSYEQRGRQLRSYGFSSALAVSVLQGHRFDLGDLDRQLWCGLLIVWKQLLHATFGGVEGSSHGSHTKCRVDDAAGIFYHPQKPAEPDGGVLLPGYDESLYNGQIPSNAVRSLSPQLAVGPSSETLVTAPAALPADRVINPMVCGRQPDTAFGLLMAQDLMPITLSREARNEIPIYISKYWEKVANSQFALESPVLGCDNFQRWKTVHGIWYYEQPFTSFLGLDNFSPMMLSIPLSAGTERAWEAETADSWASIDFTSTKSKTVGDAMQEHLSPSIIDSMPRFDASLLLAAHALQLPRRQSHTEVEMFQDASCIKPHDMVIPTLFQHSPGGYTYLALHYTPLHWLLSVSGDSWIFNKKVSHPTVFMDHKAKLQKWRRSGNAAAATVFAAKALKIFLNLGPGPLGQNDAPLASQMRSSPNWTDISDFWGVYVCALICWAFGYEGKRNPSKSSRGAAVGWLLTVSELEPGDLQNLAGREESQGVVGLVHDVLERDCLGGRNILYADAVGVLRKLEEVDNWAWV</sequence>
<gene>
    <name evidence="10" type="ORF">O9K51_04540</name>
</gene>
<evidence type="ECO:0000259" key="9">
    <source>
        <dbReference type="PROSITE" id="PS50157"/>
    </source>
</evidence>
<evidence type="ECO:0000256" key="3">
    <source>
        <dbReference type="ARBA" id="ARBA00022737"/>
    </source>
</evidence>
<dbReference type="InterPro" id="IPR051059">
    <property type="entry name" value="VerF-like"/>
</dbReference>
<evidence type="ECO:0000313" key="11">
    <source>
        <dbReference type="Proteomes" id="UP001163105"/>
    </source>
</evidence>
<keyword evidence="11" id="KW-1185">Reference proteome</keyword>
<dbReference type="SUPFAM" id="SSF57667">
    <property type="entry name" value="beta-beta-alpha zinc fingers"/>
    <property type="match status" value="1"/>
</dbReference>
<dbReference type="GO" id="GO:0008270">
    <property type="term" value="F:zinc ion binding"/>
    <property type="evidence" value="ECO:0007669"/>
    <property type="project" value="UniProtKB-KW"/>
</dbReference>
<accession>A0AB34FXK3</accession>
<feature type="region of interest" description="Disordered" evidence="8">
    <location>
        <begin position="210"/>
        <end position="233"/>
    </location>
</feature>
<dbReference type="InterPro" id="IPR036236">
    <property type="entry name" value="Znf_C2H2_sf"/>
</dbReference>
<feature type="compositionally biased region" description="Low complexity" evidence="8">
    <location>
        <begin position="33"/>
        <end position="47"/>
    </location>
</feature>
<feature type="domain" description="C2H2-type" evidence="9">
    <location>
        <begin position="193"/>
        <end position="224"/>
    </location>
</feature>
<dbReference type="SMART" id="SM00355">
    <property type="entry name" value="ZnF_C2H2"/>
    <property type="match status" value="2"/>
</dbReference>
<keyword evidence="4 7" id="KW-0863">Zinc-finger</keyword>
<feature type="compositionally biased region" description="Basic and acidic residues" evidence="8">
    <location>
        <begin position="210"/>
        <end position="225"/>
    </location>
</feature>
<dbReference type="Gene3D" id="3.30.160.60">
    <property type="entry name" value="Classic Zinc Finger"/>
    <property type="match status" value="1"/>
</dbReference>
<keyword evidence="2" id="KW-0479">Metal-binding</keyword>
<dbReference type="PANTHER" id="PTHR40626:SF30">
    <property type="entry name" value="FINGER DOMAIN PROTEIN, PUTATIVE (AFU_ORTHOLOGUE AFUA_4G13600)-RELATED"/>
    <property type="match status" value="1"/>
</dbReference>
<reference evidence="10" key="1">
    <citation type="submission" date="2023-01" db="EMBL/GenBank/DDBJ databases">
        <title>The growth and conidiation of Purpureocillium lavendulum are regulated by nitrogen source and histone H3K14 acetylation.</title>
        <authorList>
            <person name="Tang P."/>
            <person name="Han J."/>
            <person name="Zhang C."/>
            <person name="Tang P."/>
            <person name="Qi F."/>
            <person name="Zhang K."/>
            <person name="Liang L."/>
        </authorList>
    </citation>
    <scope>NUCLEOTIDE SEQUENCE</scope>
    <source>
        <strain evidence="10">YMF1.00683</strain>
    </source>
</reference>
<evidence type="ECO:0000256" key="1">
    <source>
        <dbReference type="ARBA" id="ARBA00004123"/>
    </source>
</evidence>
<dbReference type="Proteomes" id="UP001163105">
    <property type="component" value="Unassembled WGS sequence"/>
</dbReference>
<dbReference type="AlphaFoldDB" id="A0AB34FXK3"/>
<keyword evidence="3" id="KW-0677">Repeat</keyword>
<evidence type="ECO:0000256" key="8">
    <source>
        <dbReference type="SAM" id="MobiDB-lite"/>
    </source>
</evidence>
<dbReference type="GO" id="GO:0000785">
    <property type="term" value="C:chromatin"/>
    <property type="evidence" value="ECO:0007669"/>
    <property type="project" value="TreeGrafter"/>
</dbReference>
<dbReference type="EMBL" id="JAQHRD010000003">
    <property type="protein sequence ID" value="KAJ6443361.1"/>
    <property type="molecule type" value="Genomic_DNA"/>
</dbReference>
<dbReference type="GO" id="GO:0000978">
    <property type="term" value="F:RNA polymerase II cis-regulatory region sequence-specific DNA binding"/>
    <property type="evidence" value="ECO:0007669"/>
    <property type="project" value="InterPro"/>
</dbReference>
<dbReference type="GO" id="GO:0000981">
    <property type="term" value="F:DNA-binding transcription factor activity, RNA polymerase II-specific"/>
    <property type="evidence" value="ECO:0007669"/>
    <property type="project" value="InterPro"/>
</dbReference>
<dbReference type="InterPro" id="IPR013087">
    <property type="entry name" value="Znf_C2H2_type"/>
</dbReference>
<organism evidence="10 11">
    <name type="scientific">Purpureocillium lavendulum</name>
    <dbReference type="NCBI Taxonomy" id="1247861"/>
    <lineage>
        <taxon>Eukaryota</taxon>
        <taxon>Fungi</taxon>
        <taxon>Dikarya</taxon>
        <taxon>Ascomycota</taxon>
        <taxon>Pezizomycotina</taxon>
        <taxon>Sordariomycetes</taxon>
        <taxon>Hypocreomycetidae</taxon>
        <taxon>Hypocreales</taxon>
        <taxon>Ophiocordycipitaceae</taxon>
        <taxon>Purpureocillium</taxon>
    </lineage>
</organism>
<evidence type="ECO:0000256" key="6">
    <source>
        <dbReference type="ARBA" id="ARBA00023242"/>
    </source>
</evidence>
<dbReference type="GO" id="GO:0005634">
    <property type="term" value="C:nucleus"/>
    <property type="evidence" value="ECO:0007669"/>
    <property type="project" value="UniProtKB-SubCell"/>
</dbReference>
<protein>
    <submittedName>
        <fullName evidence="10">Stress responsive a/B barrel domain-containing protein</fullName>
    </submittedName>
</protein>
<keyword evidence="6" id="KW-0539">Nucleus</keyword>
<evidence type="ECO:0000256" key="2">
    <source>
        <dbReference type="ARBA" id="ARBA00022723"/>
    </source>
</evidence>
<comment type="caution">
    <text evidence="10">The sequence shown here is derived from an EMBL/GenBank/DDBJ whole genome shotgun (WGS) entry which is preliminary data.</text>
</comment>
<comment type="subcellular location">
    <subcellularLocation>
        <location evidence="1">Nucleus</location>
    </subcellularLocation>
</comment>
<keyword evidence="5" id="KW-0862">Zinc</keyword>
<evidence type="ECO:0000256" key="5">
    <source>
        <dbReference type="ARBA" id="ARBA00022833"/>
    </source>
</evidence>